<evidence type="ECO:0000313" key="2">
    <source>
        <dbReference type="EMBL" id="KAH7248394.1"/>
    </source>
</evidence>
<proteinExistence type="predicted"/>
<keyword evidence="3" id="KW-1185">Reference proteome</keyword>
<organism evidence="2 3">
    <name type="scientific">Fusarium solani</name>
    <name type="common">Filamentous fungus</name>
    <dbReference type="NCBI Taxonomy" id="169388"/>
    <lineage>
        <taxon>Eukaryota</taxon>
        <taxon>Fungi</taxon>
        <taxon>Dikarya</taxon>
        <taxon>Ascomycota</taxon>
        <taxon>Pezizomycotina</taxon>
        <taxon>Sordariomycetes</taxon>
        <taxon>Hypocreomycetidae</taxon>
        <taxon>Hypocreales</taxon>
        <taxon>Nectriaceae</taxon>
        <taxon>Fusarium</taxon>
        <taxon>Fusarium solani species complex</taxon>
    </lineage>
</organism>
<feature type="compositionally biased region" description="Basic and acidic residues" evidence="1">
    <location>
        <begin position="36"/>
        <end position="46"/>
    </location>
</feature>
<dbReference type="EMBL" id="JAGTJS010000014">
    <property type="protein sequence ID" value="KAH7248394.1"/>
    <property type="molecule type" value="Genomic_DNA"/>
</dbReference>
<accession>A0A9P9H1A3</accession>
<name>A0A9P9H1A3_FUSSL</name>
<dbReference type="AlphaFoldDB" id="A0A9P9H1A3"/>
<comment type="caution">
    <text evidence="2">The sequence shown here is derived from an EMBL/GenBank/DDBJ whole genome shotgun (WGS) entry which is preliminary data.</text>
</comment>
<reference evidence="2" key="1">
    <citation type="journal article" date="2021" name="Nat. Commun.">
        <title>Genetic determinants of endophytism in the Arabidopsis root mycobiome.</title>
        <authorList>
            <person name="Mesny F."/>
            <person name="Miyauchi S."/>
            <person name="Thiergart T."/>
            <person name="Pickel B."/>
            <person name="Atanasova L."/>
            <person name="Karlsson M."/>
            <person name="Huettel B."/>
            <person name="Barry K.W."/>
            <person name="Haridas S."/>
            <person name="Chen C."/>
            <person name="Bauer D."/>
            <person name="Andreopoulos W."/>
            <person name="Pangilinan J."/>
            <person name="LaButti K."/>
            <person name="Riley R."/>
            <person name="Lipzen A."/>
            <person name="Clum A."/>
            <person name="Drula E."/>
            <person name="Henrissat B."/>
            <person name="Kohler A."/>
            <person name="Grigoriev I.V."/>
            <person name="Martin F.M."/>
            <person name="Hacquard S."/>
        </authorList>
    </citation>
    <scope>NUCLEOTIDE SEQUENCE</scope>
    <source>
        <strain evidence="2">FSSC 5 MPI-SDFR-AT-0091</strain>
    </source>
</reference>
<sequence length="179" mass="20263">MVNNPKSVRVNGYLVPSHLRRENTDESPAATTVHRWHTEQSQEIRQPEVAAETNWQPATVSSHSGYSSSQPMRPELDLSDMELDLESSGISKGQQHSQPVPGTSKLGKSTHETEEETSDYEHDSDSDDEDDGRPIHPSAMRLNAQDNMYSPAQWENEEVDYEGSQYYRRTASWRCNVGK</sequence>
<dbReference type="Proteomes" id="UP000736672">
    <property type="component" value="Unassembled WGS sequence"/>
</dbReference>
<feature type="compositionally biased region" description="Polar residues" evidence="1">
    <location>
        <begin position="53"/>
        <end position="71"/>
    </location>
</feature>
<feature type="compositionally biased region" description="Acidic residues" evidence="1">
    <location>
        <begin position="113"/>
        <end position="131"/>
    </location>
</feature>
<dbReference type="OrthoDB" id="10416441at2759"/>
<feature type="region of interest" description="Disordered" evidence="1">
    <location>
        <begin position="1"/>
        <end position="146"/>
    </location>
</feature>
<gene>
    <name evidence="2" type="ORF">B0J15DRAFT_468398</name>
</gene>
<protein>
    <submittedName>
        <fullName evidence="2">Uncharacterized protein</fullName>
    </submittedName>
</protein>
<feature type="compositionally biased region" description="Polar residues" evidence="1">
    <location>
        <begin position="89"/>
        <end position="101"/>
    </location>
</feature>
<evidence type="ECO:0000313" key="3">
    <source>
        <dbReference type="Proteomes" id="UP000736672"/>
    </source>
</evidence>
<evidence type="ECO:0000256" key="1">
    <source>
        <dbReference type="SAM" id="MobiDB-lite"/>
    </source>
</evidence>